<evidence type="ECO:0000259" key="3">
    <source>
        <dbReference type="Pfam" id="PF14040"/>
    </source>
</evidence>
<sequence length="442" mass="47185">MIDHFSRTTNPVKRTARRCLAAMATLAVAATALTGTASAAPSGPPEPAHERRLMKVPHQALNASRSEPALSRAPVTGRKTCSPTPAGSKARAAGAVKVCVETTPTPAGSRAQTTAAAAGCDVAAGHYGHNRHMYCLNDLRRTYTLLGTDGAVKGVGEISLNTHATLGAHSASWNETITATVTRLDEHVNSLTIALEASCDNACAMINKNPWSNTTTLSAVGQSVSGTVTYRVALAAGERSMVTPKAVLKLYQAGDVPGDFDHGLSLPWPARCDAEFSTVGCVFPQTRPAVQMSLAAYGAATVTYWYARDYLSDHWGAPDSPLQRLASDSAATRNRRLTCEDLSSIPFVPFADIPEDSCDEYPFAHTYQGGTDGGRCAEIIPKFEDGEWWIYVIIGREPTGYEPCVRGHVPLTQNKAAGGKYGNFVQNERVLDLEKFTVTITQ</sequence>
<evidence type="ECO:0000313" key="4">
    <source>
        <dbReference type="EMBL" id="REE99972.1"/>
    </source>
</evidence>
<dbReference type="AlphaFoldDB" id="A0A3D9SVJ5"/>
<organism evidence="4 5">
    <name type="scientific">Thermomonospora umbrina</name>
    <dbReference type="NCBI Taxonomy" id="111806"/>
    <lineage>
        <taxon>Bacteria</taxon>
        <taxon>Bacillati</taxon>
        <taxon>Actinomycetota</taxon>
        <taxon>Actinomycetes</taxon>
        <taxon>Streptosporangiales</taxon>
        <taxon>Thermomonosporaceae</taxon>
        <taxon>Thermomonospora</taxon>
    </lineage>
</organism>
<gene>
    <name evidence="4" type="ORF">DFJ69_5492</name>
</gene>
<feature type="region of interest" description="Disordered" evidence="1">
    <location>
        <begin position="62"/>
        <end position="88"/>
    </location>
</feature>
<feature type="domain" description="Deoxyribonuclease NucA/NucB" evidence="3">
    <location>
        <begin position="347"/>
        <end position="384"/>
    </location>
</feature>
<dbReference type="EMBL" id="QTTT01000001">
    <property type="protein sequence ID" value="REE99972.1"/>
    <property type="molecule type" value="Genomic_DNA"/>
</dbReference>
<accession>A0A3D9SVJ5</accession>
<name>A0A3D9SVJ5_9ACTN</name>
<evidence type="ECO:0000256" key="1">
    <source>
        <dbReference type="SAM" id="MobiDB-lite"/>
    </source>
</evidence>
<feature type="chain" id="PRO_5017726845" description="Deoxyribonuclease NucA/NucB domain-containing protein" evidence="2">
    <location>
        <begin position="40"/>
        <end position="442"/>
    </location>
</feature>
<feature type="signal peptide" evidence="2">
    <location>
        <begin position="1"/>
        <end position="39"/>
    </location>
</feature>
<keyword evidence="2" id="KW-0732">Signal</keyword>
<evidence type="ECO:0000313" key="5">
    <source>
        <dbReference type="Proteomes" id="UP000256661"/>
    </source>
</evidence>
<dbReference type="InterPro" id="IPR029476">
    <property type="entry name" value="DNase_NucA_NucB"/>
</dbReference>
<protein>
    <recommendedName>
        <fullName evidence="3">Deoxyribonuclease NucA/NucB domain-containing protein</fullName>
    </recommendedName>
</protein>
<dbReference type="Proteomes" id="UP000256661">
    <property type="component" value="Unassembled WGS sequence"/>
</dbReference>
<comment type="caution">
    <text evidence="4">The sequence shown here is derived from an EMBL/GenBank/DDBJ whole genome shotgun (WGS) entry which is preliminary data.</text>
</comment>
<keyword evidence="5" id="KW-1185">Reference proteome</keyword>
<evidence type="ECO:0000256" key="2">
    <source>
        <dbReference type="SAM" id="SignalP"/>
    </source>
</evidence>
<reference evidence="4 5" key="1">
    <citation type="submission" date="2018-08" db="EMBL/GenBank/DDBJ databases">
        <title>Sequencing the genomes of 1000 actinobacteria strains.</title>
        <authorList>
            <person name="Klenk H.-P."/>
        </authorList>
    </citation>
    <scope>NUCLEOTIDE SEQUENCE [LARGE SCALE GENOMIC DNA]</scope>
    <source>
        <strain evidence="4 5">DSM 43927</strain>
    </source>
</reference>
<proteinExistence type="predicted"/>
<dbReference type="Pfam" id="PF14040">
    <property type="entry name" value="DNase_NucA_NucB"/>
    <property type="match status" value="1"/>
</dbReference>